<keyword evidence="3" id="KW-1185">Reference proteome</keyword>
<dbReference type="Proteomes" id="UP000237105">
    <property type="component" value="Unassembled WGS sequence"/>
</dbReference>
<sequence>MRKLFASARVLVLMIIVIRTNLVLASRRISFIPEDREPFRYVTGATTIAIQLVATVILRNSHHFVCNAVVKIPDLRRYPIELFSMQYNISV</sequence>
<accession>A0A2P5B5J1</accession>
<evidence type="ECO:0000313" key="3">
    <source>
        <dbReference type="Proteomes" id="UP000237105"/>
    </source>
</evidence>
<protein>
    <submittedName>
        <fullName evidence="2">Uncharacterized protein</fullName>
    </submittedName>
</protein>
<proteinExistence type="predicted"/>
<keyword evidence="1" id="KW-1133">Transmembrane helix</keyword>
<dbReference type="OrthoDB" id="10304801at2759"/>
<organism evidence="2 3">
    <name type="scientific">Parasponia andersonii</name>
    <name type="common">Sponia andersonii</name>
    <dbReference type="NCBI Taxonomy" id="3476"/>
    <lineage>
        <taxon>Eukaryota</taxon>
        <taxon>Viridiplantae</taxon>
        <taxon>Streptophyta</taxon>
        <taxon>Embryophyta</taxon>
        <taxon>Tracheophyta</taxon>
        <taxon>Spermatophyta</taxon>
        <taxon>Magnoliopsida</taxon>
        <taxon>eudicotyledons</taxon>
        <taxon>Gunneridae</taxon>
        <taxon>Pentapetalae</taxon>
        <taxon>rosids</taxon>
        <taxon>fabids</taxon>
        <taxon>Rosales</taxon>
        <taxon>Cannabaceae</taxon>
        <taxon>Parasponia</taxon>
    </lineage>
</organism>
<comment type="caution">
    <text evidence="2">The sequence shown here is derived from an EMBL/GenBank/DDBJ whole genome shotgun (WGS) entry which is preliminary data.</text>
</comment>
<reference evidence="3" key="1">
    <citation type="submission" date="2016-06" db="EMBL/GenBank/DDBJ databases">
        <title>Parallel loss of symbiosis genes in relatives of nitrogen-fixing non-legume Parasponia.</title>
        <authorList>
            <person name="Van Velzen R."/>
            <person name="Holmer R."/>
            <person name="Bu F."/>
            <person name="Rutten L."/>
            <person name="Van Zeijl A."/>
            <person name="Liu W."/>
            <person name="Santuari L."/>
            <person name="Cao Q."/>
            <person name="Sharma T."/>
            <person name="Shen D."/>
            <person name="Roswanjaya Y."/>
            <person name="Wardhani T."/>
            <person name="Kalhor M.S."/>
            <person name="Jansen J."/>
            <person name="Van den Hoogen J."/>
            <person name="Gungor B."/>
            <person name="Hartog M."/>
            <person name="Hontelez J."/>
            <person name="Verver J."/>
            <person name="Yang W.-C."/>
            <person name="Schijlen E."/>
            <person name="Repin R."/>
            <person name="Schilthuizen M."/>
            <person name="Schranz E."/>
            <person name="Heidstra R."/>
            <person name="Miyata K."/>
            <person name="Fedorova E."/>
            <person name="Kohlen W."/>
            <person name="Bisseling T."/>
            <person name="Smit S."/>
            <person name="Geurts R."/>
        </authorList>
    </citation>
    <scope>NUCLEOTIDE SEQUENCE [LARGE SCALE GENOMIC DNA]</scope>
    <source>
        <strain evidence="3">cv. WU1-14</strain>
    </source>
</reference>
<dbReference type="EMBL" id="JXTB01000359">
    <property type="protein sequence ID" value="PON44055.1"/>
    <property type="molecule type" value="Genomic_DNA"/>
</dbReference>
<keyword evidence="1" id="KW-0472">Membrane</keyword>
<keyword evidence="1" id="KW-0812">Transmembrane</keyword>
<evidence type="ECO:0000313" key="2">
    <source>
        <dbReference type="EMBL" id="PON44055.1"/>
    </source>
</evidence>
<gene>
    <name evidence="2" type="ORF">PanWU01x14_269910</name>
</gene>
<dbReference type="AlphaFoldDB" id="A0A2P5B5J1"/>
<name>A0A2P5B5J1_PARAD</name>
<feature type="transmembrane region" description="Helical" evidence="1">
    <location>
        <begin position="41"/>
        <end position="58"/>
    </location>
</feature>
<evidence type="ECO:0000256" key="1">
    <source>
        <dbReference type="SAM" id="Phobius"/>
    </source>
</evidence>